<feature type="transmembrane region" description="Helical" evidence="7">
    <location>
        <begin position="18"/>
        <end position="39"/>
    </location>
</feature>
<comment type="similarity">
    <text evidence="2">Belongs to the nucleobase:cation symporter-2 (NCS2) (TC 2.A.40) family.</text>
</comment>
<evidence type="ECO:0000256" key="6">
    <source>
        <dbReference type="ARBA" id="ARBA00023136"/>
    </source>
</evidence>
<evidence type="ECO:0000313" key="8">
    <source>
        <dbReference type="EMBL" id="MFC7390166.1"/>
    </source>
</evidence>
<dbReference type="EMBL" id="JBHTCE010000001">
    <property type="protein sequence ID" value="MFC7390166.1"/>
    <property type="molecule type" value="Genomic_DNA"/>
</dbReference>
<reference evidence="9" key="1">
    <citation type="journal article" date="2019" name="Int. J. Syst. Evol. Microbiol.">
        <title>The Global Catalogue of Microorganisms (GCM) 10K type strain sequencing project: providing services to taxonomists for standard genome sequencing and annotation.</title>
        <authorList>
            <consortium name="The Broad Institute Genomics Platform"/>
            <consortium name="The Broad Institute Genome Sequencing Center for Infectious Disease"/>
            <person name="Wu L."/>
            <person name="Ma J."/>
        </authorList>
    </citation>
    <scope>NUCLEOTIDE SEQUENCE [LARGE SCALE GENOMIC DNA]</scope>
    <source>
        <strain evidence="9">CCUG 55590</strain>
    </source>
</reference>
<evidence type="ECO:0000256" key="4">
    <source>
        <dbReference type="ARBA" id="ARBA00022692"/>
    </source>
</evidence>
<feature type="transmembrane region" description="Helical" evidence="7">
    <location>
        <begin position="221"/>
        <end position="242"/>
    </location>
</feature>
<sequence length="434" mass="45820">MKQPVLHIHERPAHFPQWLLFSLQHVFAMFGATILVPILTGLNTSVALVASGVATLSFLAITRFKVPTYLGSSFAYIAPIIAVSQQWGVEAALFGGIIAGSVYGVVSLIIYKTGVNWLLRLLPPVVVGPVIMVIGLSLAPVAIDMSMNQDGAYNGTFMTIALLTLGITMLAMTKLKGVWGAVPILFGIVGGYGIAAAFGIIDYSPIQQASLFQLPDFTMVFVDYMPMWQVGALLAIVPVALVTMTEHIGDQMVTSKIIGRETMKDPGLHRTLLGDGVGKAVASALGGPPCTTYGENNGVMAITRVYSVYVIAGAALMAISFGFLGHIEAFISTIPNPVKGGISILLFGVIASNGLRTMVESNVDLAEKRNLIISSVILVIGLGGAMIQLGSFPVQGMALATVVGILLNAILPKEEVETAVEVNTTEETKQASNF</sequence>
<organism evidence="8 9">
    <name type="scientific">Exiguobacterium aestuarii</name>
    <dbReference type="NCBI Taxonomy" id="273527"/>
    <lineage>
        <taxon>Bacteria</taxon>
        <taxon>Bacillati</taxon>
        <taxon>Bacillota</taxon>
        <taxon>Bacilli</taxon>
        <taxon>Bacillales</taxon>
        <taxon>Bacillales Family XII. Incertae Sedis</taxon>
        <taxon>Exiguobacterium</taxon>
    </lineage>
</organism>
<gene>
    <name evidence="8" type="ORF">ACFQO8_08400</name>
</gene>
<dbReference type="PANTHER" id="PTHR42810">
    <property type="entry name" value="PURINE PERMEASE C1399.01C-RELATED"/>
    <property type="match status" value="1"/>
</dbReference>
<keyword evidence="4 7" id="KW-0812">Transmembrane</keyword>
<keyword evidence="3" id="KW-0813">Transport</keyword>
<feature type="transmembrane region" description="Helical" evidence="7">
    <location>
        <begin position="394"/>
        <end position="411"/>
    </location>
</feature>
<feature type="transmembrane region" description="Helical" evidence="7">
    <location>
        <begin position="306"/>
        <end position="327"/>
    </location>
</feature>
<evidence type="ECO:0000256" key="2">
    <source>
        <dbReference type="ARBA" id="ARBA00008821"/>
    </source>
</evidence>
<evidence type="ECO:0000256" key="5">
    <source>
        <dbReference type="ARBA" id="ARBA00022989"/>
    </source>
</evidence>
<evidence type="ECO:0000256" key="7">
    <source>
        <dbReference type="SAM" id="Phobius"/>
    </source>
</evidence>
<evidence type="ECO:0000256" key="3">
    <source>
        <dbReference type="ARBA" id="ARBA00022448"/>
    </source>
</evidence>
<dbReference type="InterPro" id="IPR006043">
    <property type="entry name" value="NCS2"/>
</dbReference>
<keyword evidence="6 7" id="KW-0472">Membrane</keyword>
<dbReference type="RefSeq" id="WP_214788970.1">
    <property type="nucleotide sequence ID" value="NZ_JANIEL010000015.1"/>
</dbReference>
<comment type="subcellular location">
    <subcellularLocation>
        <location evidence="1">Membrane</location>
        <topology evidence="1">Multi-pass membrane protein</topology>
    </subcellularLocation>
</comment>
<feature type="transmembrane region" description="Helical" evidence="7">
    <location>
        <begin position="69"/>
        <end position="87"/>
    </location>
</feature>
<dbReference type="Proteomes" id="UP001596439">
    <property type="component" value="Unassembled WGS sequence"/>
</dbReference>
<dbReference type="PANTHER" id="PTHR42810:SF2">
    <property type="entry name" value="PURINE PERMEASE C1399.01C-RELATED"/>
    <property type="match status" value="1"/>
</dbReference>
<evidence type="ECO:0000313" key="9">
    <source>
        <dbReference type="Proteomes" id="UP001596439"/>
    </source>
</evidence>
<protein>
    <submittedName>
        <fullName evidence="8">Uracil-xanthine permease family protein</fullName>
    </submittedName>
</protein>
<comment type="caution">
    <text evidence="8">The sequence shown here is derived from an EMBL/GenBank/DDBJ whole genome shotgun (WGS) entry which is preliminary data.</text>
</comment>
<feature type="transmembrane region" description="Helical" evidence="7">
    <location>
        <begin position="178"/>
        <end position="201"/>
    </location>
</feature>
<dbReference type="Pfam" id="PF00860">
    <property type="entry name" value="Xan_ur_permease"/>
    <property type="match status" value="1"/>
</dbReference>
<evidence type="ECO:0000256" key="1">
    <source>
        <dbReference type="ARBA" id="ARBA00004141"/>
    </source>
</evidence>
<feature type="transmembrane region" description="Helical" evidence="7">
    <location>
        <begin position="371"/>
        <end position="388"/>
    </location>
</feature>
<dbReference type="NCBIfam" id="TIGR00801">
    <property type="entry name" value="ncs2"/>
    <property type="match status" value="1"/>
</dbReference>
<proteinExistence type="inferred from homology"/>
<feature type="transmembrane region" description="Helical" evidence="7">
    <location>
        <begin position="93"/>
        <end position="111"/>
    </location>
</feature>
<feature type="transmembrane region" description="Helical" evidence="7">
    <location>
        <begin position="118"/>
        <end position="139"/>
    </location>
</feature>
<name>A0ABW2PSJ8_9BACL</name>
<dbReference type="InterPro" id="IPR006042">
    <property type="entry name" value="Xan_ur_permease"/>
</dbReference>
<accession>A0ABW2PSJ8</accession>
<feature type="transmembrane region" description="Helical" evidence="7">
    <location>
        <begin position="339"/>
        <end position="359"/>
    </location>
</feature>
<keyword evidence="9" id="KW-1185">Reference proteome</keyword>
<feature type="transmembrane region" description="Helical" evidence="7">
    <location>
        <begin position="151"/>
        <end position="171"/>
    </location>
</feature>
<keyword evidence="5 7" id="KW-1133">Transmembrane helix</keyword>